<dbReference type="PANTHER" id="PTHR24421">
    <property type="entry name" value="NITRATE/NITRITE SENSOR PROTEIN NARX-RELATED"/>
    <property type="match status" value="1"/>
</dbReference>
<dbReference type="SUPFAM" id="SSF55874">
    <property type="entry name" value="ATPase domain of HSP90 chaperone/DNA topoisomerase II/histidine kinase"/>
    <property type="match status" value="1"/>
</dbReference>
<dbReference type="Gene3D" id="3.30.565.10">
    <property type="entry name" value="Histidine kinase-like ATPase, C-terminal domain"/>
    <property type="match status" value="1"/>
</dbReference>
<reference evidence="5 6" key="1">
    <citation type="journal article" date="2019" name="Int. J. Syst. Evol. Microbiol.">
        <title>The Global Catalogue of Microorganisms (GCM) 10K type strain sequencing project: providing services to taxonomists for standard genome sequencing and annotation.</title>
        <authorList>
            <consortium name="The Broad Institute Genomics Platform"/>
            <consortium name="The Broad Institute Genome Sequencing Center for Infectious Disease"/>
            <person name="Wu L."/>
            <person name="Ma J."/>
        </authorList>
    </citation>
    <scope>NUCLEOTIDE SEQUENCE [LARGE SCALE GENOMIC DNA]</scope>
    <source>
        <strain evidence="5 6">JCM 4358</strain>
    </source>
</reference>
<accession>A0ABN3J4M8</accession>
<keyword evidence="2" id="KW-0418">Kinase</keyword>
<dbReference type="PANTHER" id="PTHR24421:SF63">
    <property type="entry name" value="SENSOR HISTIDINE KINASE DESK"/>
    <property type="match status" value="1"/>
</dbReference>
<keyword evidence="6" id="KW-1185">Reference proteome</keyword>
<name>A0ABN3J4M8_9ACTN</name>
<organism evidence="5 6">
    <name type="scientific">Streptomyces coeruleofuscus</name>
    <dbReference type="NCBI Taxonomy" id="66879"/>
    <lineage>
        <taxon>Bacteria</taxon>
        <taxon>Bacillati</taxon>
        <taxon>Actinomycetota</taxon>
        <taxon>Actinomycetes</taxon>
        <taxon>Kitasatosporales</taxon>
        <taxon>Streptomycetaceae</taxon>
        <taxon>Streptomyces</taxon>
    </lineage>
</organism>
<dbReference type="CDD" id="cd16917">
    <property type="entry name" value="HATPase_UhpB-NarQ-NarX-like"/>
    <property type="match status" value="1"/>
</dbReference>
<comment type="caution">
    <text evidence="5">The sequence shown here is derived from an EMBL/GenBank/DDBJ whole genome shotgun (WGS) entry which is preliminary data.</text>
</comment>
<gene>
    <name evidence="5" type="ORF">GCM10010255_74080</name>
</gene>
<protein>
    <recommendedName>
        <fullName evidence="4">Signal transduction histidine kinase subgroup 3 dimerisation and phosphoacceptor domain-containing protein</fullName>
    </recommendedName>
</protein>
<dbReference type="RefSeq" id="WP_346139284.1">
    <property type="nucleotide sequence ID" value="NZ_BAAASE010000013.1"/>
</dbReference>
<dbReference type="Proteomes" id="UP001499986">
    <property type="component" value="Unassembled WGS sequence"/>
</dbReference>
<dbReference type="Pfam" id="PF07730">
    <property type="entry name" value="HisKA_3"/>
    <property type="match status" value="1"/>
</dbReference>
<dbReference type="InterPro" id="IPR036890">
    <property type="entry name" value="HATPase_C_sf"/>
</dbReference>
<dbReference type="InterPro" id="IPR011712">
    <property type="entry name" value="Sig_transdc_His_kin_sub3_dim/P"/>
</dbReference>
<dbReference type="EMBL" id="BAAASE010000013">
    <property type="protein sequence ID" value="GAA2422250.1"/>
    <property type="molecule type" value="Genomic_DNA"/>
</dbReference>
<evidence type="ECO:0000259" key="4">
    <source>
        <dbReference type="Pfam" id="PF07730"/>
    </source>
</evidence>
<evidence type="ECO:0000256" key="3">
    <source>
        <dbReference type="ARBA" id="ARBA00023012"/>
    </source>
</evidence>
<keyword evidence="1" id="KW-0808">Transferase</keyword>
<feature type="domain" description="Signal transduction histidine kinase subgroup 3 dimerisation and phosphoacceptor" evidence="4">
    <location>
        <begin position="163"/>
        <end position="228"/>
    </location>
</feature>
<sequence length="373" mass="40205">MALLSFTLVTTLNLLDAGLSENELWFALGAQAVISALQLRHSAPGANRAPLWNRCLTLGVQALLTYLPLLVFRAEWGSMAGFLAGSLLLLLPPRIGWSLYGVTGISLLVPSLIEDRSVLDTVYLCQSTMLTGLITFGLSRLSELVKEVHAARGELAHMAVTEERLRFARDLHDLLGFSLSTITLKSELIHRLIPGHPERAMEEIEDVLTVARDSLADVRRVARGFQDMSLEREINSARSVLGAADIGVDIRVDLGEVSPRSDSVLAAVLREAVTNVLRHSLAGHCAIEAVRTGERVRLTVVNDGVQAGYRDPSPDSGSGLSNLEARVRAIGGTIRAGRLDDRTFRLVAEVSAQPGNAQIPVADGELTVEESAA</sequence>
<proteinExistence type="predicted"/>
<dbReference type="InterPro" id="IPR050482">
    <property type="entry name" value="Sensor_HK_TwoCompSys"/>
</dbReference>
<keyword evidence="3" id="KW-0902">Two-component regulatory system</keyword>
<evidence type="ECO:0000313" key="6">
    <source>
        <dbReference type="Proteomes" id="UP001499986"/>
    </source>
</evidence>
<dbReference type="Gene3D" id="1.20.5.1930">
    <property type="match status" value="1"/>
</dbReference>
<evidence type="ECO:0000256" key="1">
    <source>
        <dbReference type="ARBA" id="ARBA00022679"/>
    </source>
</evidence>
<evidence type="ECO:0000256" key="2">
    <source>
        <dbReference type="ARBA" id="ARBA00022777"/>
    </source>
</evidence>
<evidence type="ECO:0000313" key="5">
    <source>
        <dbReference type="EMBL" id="GAA2422250.1"/>
    </source>
</evidence>